<accession>A0ABU9BRM6</accession>
<dbReference type="PROSITE" id="PS51257">
    <property type="entry name" value="PROKAR_LIPOPROTEIN"/>
    <property type="match status" value="1"/>
</dbReference>
<reference evidence="1 2" key="1">
    <citation type="submission" date="2024-04" db="EMBL/GenBank/DDBJ databases">
        <title>Novel species of the genus Ideonella isolated from streams.</title>
        <authorList>
            <person name="Lu H."/>
        </authorList>
    </citation>
    <scope>NUCLEOTIDE SEQUENCE [LARGE SCALE GENOMIC DNA]</scope>
    <source>
        <strain evidence="1 2">DXS29W</strain>
    </source>
</reference>
<proteinExistence type="predicted"/>
<sequence length="218" mass="22849">MKKLVVSGLVVGMLAGCASYEKRPMTQESAKALRGQSVAVTARKAPDFTAMTPAKAAFGLLGAAAMISEGNGIIASNQVADPASTIAAQLTAAIGANYGTTSSSNAVATDKDDAPSIAASATSADRFVIDVQTINWSFVYFPSSWGRYRVIYTAKARLIDAQSKSVIAEGFCKRIPEDATNAPSYDELLNNQAARLKSELSLAAEECVKTLKAEMLAL</sequence>
<evidence type="ECO:0000313" key="1">
    <source>
        <dbReference type="EMBL" id="MEK8032621.1"/>
    </source>
</evidence>
<evidence type="ECO:0008006" key="3">
    <source>
        <dbReference type="Google" id="ProtNLM"/>
    </source>
</evidence>
<dbReference type="RefSeq" id="WP_341427041.1">
    <property type="nucleotide sequence ID" value="NZ_JBBUTG010000011.1"/>
</dbReference>
<keyword evidence="2" id="KW-1185">Reference proteome</keyword>
<name>A0ABU9BRM6_9BURK</name>
<evidence type="ECO:0000313" key="2">
    <source>
        <dbReference type="Proteomes" id="UP001371218"/>
    </source>
</evidence>
<protein>
    <recommendedName>
        <fullName evidence="3">Lipoprotein</fullName>
    </recommendedName>
</protein>
<comment type="caution">
    <text evidence="1">The sequence shown here is derived from an EMBL/GenBank/DDBJ whole genome shotgun (WGS) entry which is preliminary data.</text>
</comment>
<dbReference type="Proteomes" id="UP001371218">
    <property type="component" value="Unassembled WGS sequence"/>
</dbReference>
<organism evidence="1 2">
    <name type="scientific">Ideonella lacteola</name>
    <dbReference type="NCBI Taxonomy" id="2984193"/>
    <lineage>
        <taxon>Bacteria</taxon>
        <taxon>Pseudomonadati</taxon>
        <taxon>Pseudomonadota</taxon>
        <taxon>Betaproteobacteria</taxon>
        <taxon>Burkholderiales</taxon>
        <taxon>Sphaerotilaceae</taxon>
        <taxon>Ideonella</taxon>
    </lineage>
</organism>
<gene>
    <name evidence="1" type="ORF">AACH06_17510</name>
</gene>
<dbReference type="EMBL" id="JBBUTG010000011">
    <property type="protein sequence ID" value="MEK8032621.1"/>
    <property type="molecule type" value="Genomic_DNA"/>
</dbReference>